<dbReference type="Proteomes" id="UP000256601">
    <property type="component" value="Unassembled WGS sequence"/>
</dbReference>
<dbReference type="VEuPathDB" id="FungiDB:YALI0_F17336g"/>
<dbReference type="EMBL" id="CP017558">
    <property type="protein sequence ID" value="AOW07309.1"/>
    <property type="molecule type" value="Genomic_DNA"/>
</dbReference>
<evidence type="ECO:0000313" key="4">
    <source>
        <dbReference type="Proteomes" id="UP000256601"/>
    </source>
</evidence>
<organism evidence="1 3">
    <name type="scientific">Yarrowia lipolytica</name>
    <name type="common">Candida lipolytica</name>
    <dbReference type="NCBI Taxonomy" id="4952"/>
    <lineage>
        <taxon>Eukaryota</taxon>
        <taxon>Fungi</taxon>
        <taxon>Dikarya</taxon>
        <taxon>Ascomycota</taxon>
        <taxon>Saccharomycotina</taxon>
        <taxon>Dipodascomycetes</taxon>
        <taxon>Dipodascales</taxon>
        <taxon>Dipodascales incertae sedis</taxon>
        <taxon>Yarrowia</taxon>
    </lineage>
</organism>
<dbReference type="KEGG" id="yli:2908870"/>
<dbReference type="Proteomes" id="UP000182444">
    <property type="component" value="Chromosome 1F"/>
</dbReference>
<protein>
    <submittedName>
        <fullName evidence="1">Uncharacterized protein</fullName>
    </submittedName>
</protein>
<evidence type="ECO:0000313" key="3">
    <source>
        <dbReference type="Proteomes" id="UP000182444"/>
    </source>
</evidence>
<evidence type="ECO:0000313" key="1">
    <source>
        <dbReference type="EMBL" id="AOW07309.1"/>
    </source>
</evidence>
<reference evidence="2 4" key="2">
    <citation type="submission" date="2018-07" db="EMBL/GenBank/DDBJ databases">
        <title>Draft Genome Assemblies for Five Robust Yarrowia lipolytica Strains Exhibiting High Lipid Production and Pentose Sugar Utilization and Sugar Alcohol Secretion from Undetoxified Lignocellulosic Biomass Hydrolysates.</title>
        <authorList>
            <consortium name="DOE Joint Genome Institute"/>
            <person name="Walker C."/>
            <person name="Ryu S."/>
            <person name="Na H."/>
            <person name="Zane M."/>
            <person name="LaButti K."/>
            <person name="Lipzen A."/>
            <person name="Haridas S."/>
            <person name="Barry K."/>
            <person name="Grigoriev I.V."/>
            <person name="Quarterman J."/>
            <person name="Slininger P."/>
            <person name="Dien B."/>
            <person name="Trinh C.T."/>
        </authorList>
    </citation>
    <scope>NUCLEOTIDE SEQUENCE [LARGE SCALE GENOMIC DNA]</scope>
    <source>
        <strain evidence="2 4">YB392</strain>
    </source>
</reference>
<sequence length="164" mass="18493">MSATKPAENGKYRVATRGMVDEDVYDTRNRHVAAHQQHLRLRRIKNVLAKRTAISEMEADVIQGELARDLRLLVEAGALELPDIGDEHQLEQLLRDELQSHESVHGAVDGLVDGDLDGNVDVVMDLTDDEDGALEDEEERMIQEALELEARDIEHLVNQMNLDH</sequence>
<dbReference type="VEuPathDB" id="FungiDB:YALI1_F23095g"/>
<proteinExistence type="predicted"/>
<evidence type="ECO:0000313" key="2">
    <source>
        <dbReference type="EMBL" id="RDW26010.1"/>
    </source>
</evidence>
<name>A0A1D8NNV0_YARLL</name>
<reference evidence="1 3" key="1">
    <citation type="journal article" date="2016" name="PLoS ONE">
        <title>Sequence Assembly of Yarrowia lipolytica Strain W29/CLIB89 Shows Transposable Element Diversity.</title>
        <authorList>
            <person name="Magnan C."/>
            <person name="Yu J."/>
            <person name="Chang I."/>
            <person name="Jahn E."/>
            <person name="Kanomata Y."/>
            <person name="Wu J."/>
            <person name="Zeller M."/>
            <person name="Oakes M."/>
            <person name="Baldi P."/>
            <person name="Sandmeyer S."/>
        </authorList>
    </citation>
    <scope>NUCLEOTIDE SEQUENCE [LARGE SCALE GENOMIC DNA]</scope>
    <source>
        <strain evidence="1">CLIB89</strain>
        <strain evidence="3">CLIB89(W29)</strain>
    </source>
</reference>
<dbReference type="AlphaFoldDB" id="A0A1D8NNV0"/>
<gene>
    <name evidence="2" type="ORF">B0I71DRAFT_36138</name>
    <name evidence="1" type="ORF">YALI1_F23095g</name>
</gene>
<accession>A0A1D8NNV0</accession>
<dbReference type="EMBL" id="KZ858989">
    <property type="protein sequence ID" value="RDW26010.1"/>
    <property type="molecule type" value="Genomic_DNA"/>
</dbReference>